<dbReference type="GO" id="GO:0003735">
    <property type="term" value="F:structural constituent of ribosome"/>
    <property type="evidence" value="ECO:0007669"/>
    <property type="project" value="InterPro"/>
</dbReference>
<dbReference type="GO" id="GO:0006412">
    <property type="term" value="P:translation"/>
    <property type="evidence" value="ECO:0007669"/>
    <property type="project" value="UniProtKB-UniRule"/>
</dbReference>
<keyword evidence="10" id="KW-1185">Reference proteome</keyword>
<dbReference type="Gene3D" id="3.30.70.60">
    <property type="match status" value="1"/>
</dbReference>
<dbReference type="SUPFAM" id="SSF54995">
    <property type="entry name" value="Ribosomal protein S6"/>
    <property type="match status" value="1"/>
</dbReference>
<sequence length="95" mass="11092">MRNYEIMYVLKPDLDEEKVAAVIEKFTKLISANGGEVISTDKWGKRRLAYEINDYREGIYILVNFKGEAGTAQELDRVMKITDEILRFMIIKKDE</sequence>
<protein>
    <recommendedName>
        <fullName evidence="7 8">Small ribosomal subunit protein bS6</fullName>
    </recommendedName>
</protein>
<evidence type="ECO:0000313" key="10">
    <source>
        <dbReference type="Proteomes" id="UP000515847"/>
    </source>
</evidence>
<dbReference type="OrthoDB" id="9812702at2"/>
<dbReference type="Proteomes" id="UP000515847">
    <property type="component" value="Chromosome"/>
</dbReference>
<dbReference type="GO" id="GO:0005737">
    <property type="term" value="C:cytoplasm"/>
    <property type="evidence" value="ECO:0007669"/>
    <property type="project" value="UniProtKB-ARBA"/>
</dbReference>
<comment type="similarity">
    <text evidence="1 8">Belongs to the bacterial ribosomal protein bS6 family.</text>
</comment>
<evidence type="ECO:0000256" key="1">
    <source>
        <dbReference type="ARBA" id="ARBA00009512"/>
    </source>
</evidence>
<organism evidence="9 10">
    <name type="scientific">Thermanaerosceptrum fracticalcis</name>
    <dbReference type="NCBI Taxonomy" id="1712410"/>
    <lineage>
        <taxon>Bacteria</taxon>
        <taxon>Bacillati</taxon>
        <taxon>Bacillota</taxon>
        <taxon>Clostridia</taxon>
        <taxon>Eubacteriales</taxon>
        <taxon>Peptococcaceae</taxon>
        <taxon>Thermanaerosceptrum</taxon>
    </lineage>
</organism>
<keyword evidence="5 8" id="KW-0687">Ribonucleoprotein</keyword>
<dbReference type="NCBIfam" id="TIGR00166">
    <property type="entry name" value="S6"/>
    <property type="match status" value="1"/>
</dbReference>
<dbReference type="Pfam" id="PF01250">
    <property type="entry name" value="Ribosomal_S6"/>
    <property type="match status" value="1"/>
</dbReference>
<keyword evidence="2 8" id="KW-0699">rRNA-binding</keyword>
<accession>A0A7G6E4Y8</accession>
<evidence type="ECO:0000256" key="4">
    <source>
        <dbReference type="ARBA" id="ARBA00022980"/>
    </source>
</evidence>
<reference evidence="9 10" key="1">
    <citation type="journal article" date="2019" name="Front. Microbiol.">
        <title>Thermoanaerosceptrum fracticalcis gen. nov. sp. nov., a Novel Fumarate-Fermenting Microorganism From a Deep Fractured Carbonate Aquifer of the US Great Basin.</title>
        <authorList>
            <person name="Hamilton-Brehm S.D."/>
            <person name="Stewart L.E."/>
            <person name="Zavarin M."/>
            <person name="Caldwell M."/>
            <person name="Lawson P.A."/>
            <person name="Onstott T.C."/>
            <person name="Grzymski J."/>
            <person name="Neveux I."/>
            <person name="Lollar B.S."/>
            <person name="Russell C.E."/>
            <person name="Moser D.P."/>
        </authorList>
    </citation>
    <scope>NUCLEOTIDE SEQUENCE [LARGE SCALE GENOMIC DNA]</scope>
    <source>
        <strain evidence="9 10">DRI-13</strain>
    </source>
</reference>
<keyword evidence="4 8" id="KW-0689">Ribosomal protein</keyword>
<dbReference type="InterPro" id="IPR035980">
    <property type="entry name" value="Ribosomal_bS6_sf"/>
</dbReference>
<evidence type="ECO:0000256" key="6">
    <source>
        <dbReference type="ARBA" id="ARBA00035104"/>
    </source>
</evidence>
<evidence type="ECO:0000256" key="7">
    <source>
        <dbReference type="ARBA" id="ARBA00035294"/>
    </source>
</evidence>
<dbReference type="HAMAP" id="MF_00360">
    <property type="entry name" value="Ribosomal_bS6"/>
    <property type="match status" value="1"/>
</dbReference>
<evidence type="ECO:0000256" key="5">
    <source>
        <dbReference type="ARBA" id="ARBA00023274"/>
    </source>
</evidence>
<dbReference type="InterPro" id="IPR020815">
    <property type="entry name" value="Ribosomal_bS6_CS"/>
</dbReference>
<dbReference type="PROSITE" id="PS01048">
    <property type="entry name" value="RIBOSOMAL_S6"/>
    <property type="match status" value="1"/>
</dbReference>
<dbReference type="GO" id="GO:1990904">
    <property type="term" value="C:ribonucleoprotein complex"/>
    <property type="evidence" value="ECO:0007669"/>
    <property type="project" value="UniProtKB-KW"/>
</dbReference>
<evidence type="ECO:0000313" key="9">
    <source>
        <dbReference type="EMBL" id="QNB47142.1"/>
    </source>
</evidence>
<dbReference type="KEGG" id="tfr:BR63_13005"/>
<dbReference type="GO" id="GO:0005840">
    <property type="term" value="C:ribosome"/>
    <property type="evidence" value="ECO:0007669"/>
    <property type="project" value="UniProtKB-KW"/>
</dbReference>
<evidence type="ECO:0000256" key="3">
    <source>
        <dbReference type="ARBA" id="ARBA00022884"/>
    </source>
</evidence>
<proteinExistence type="inferred from homology"/>
<dbReference type="RefSeq" id="WP_034422664.1">
    <property type="nucleotide sequence ID" value="NZ_CP045798.1"/>
</dbReference>
<dbReference type="EMBL" id="CP045798">
    <property type="protein sequence ID" value="QNB47142.1"/>
    <property type="molecule type" value="Genomic_DNA"/>
</dbReference>
<comment type="function">
    <text evidence="6 8">Binds together with bS18 to 16S ribosomal RNA.</text>
</comment>
<dbReference type="CDD" id="cd00473">
    <property type="entry name" value="bS6"/>
    <property type="match status" value="1"/>
</dbReference>
<dbReference type="InterPro" id="IPR020814">
    <property type="entry name" value="Ribosomal_S6_plastid/chlpt"/>
</dbReference>
<keyword evidence="3 8" id="KW-0694">RNA-binding</keyword>
<dbReference type="AlphaFoldDB" id="A0A7G6E4Y8"/>
<dbReference type="PANTHER" id="PTHR21011:SF1">
    <property type="entry name" value="SMALL RIBOSOMAL SUBUNIT PROTEIN BS6M"/>
    <property type="match status" value="1"/>
</dbReference>
<dbReference type="FunFam" id="3.30.70.60:FF:000002">
    <property type="entry name" value="30S ribosomal protein S6"/>
    <property type="match status" value="1"/>
</dbReference>
<dbReference type="InterPro" id="IPR000529">
    <property type="entry name" value="Ribosomal_bS6"/>
</dbReference>
<evidence type="ECO:0000256" key="8">
    <source>
        <dbReference type="HAMAP-Rule" id="MF_00360"/>
    </source>
</evidence>
<name>A0A7G6E4Y8_THEFR</name>
<dbReference type="PANTHER" id="PTHR21011">
    <property type="entry name" value="MITOCHONDRIAL 28S RIBOSOMAL PROTEIN S6"/>
    <property type="match status" value="1"/>
</dbReference>
<gene>
    <name evidence="8" type="primary">rpsF</name>
    <name evidence="9" type="ORF">BR63_13005</name>
</gene>
<dbReference type="InterPro" id="IPR014717">
    <property type="entry name" value="Transl_elong_EF1B/ribsomal_bS6"/>
</dbReference>
<dbReference type="GO" id="GO:0070181">
    <property type="term" value="F:small ribosomal subunit rRNA binding"/>
    <property type="evidence" value="ECO:0007669"/>
    <property type="project" value="TreeGrafter"/>
</dbReference>
<evidence type="ECO:0000256" key="2">
    <source>
        <dbReference type="ARBA" id="ARBA00022730"/>
    </source>
</evidence>